<evidence type="ECO:0000256" key="1">
    <source>
        <dbReference type="ARBA" id="ARBA00004651"/>
    </source>
</evidence>
<accession>A0A2M6WKB5</accession>
<organism evidence="8 9">
    <name type="scientific">Candidatus Harrisonbacteria bacterium CG10_big_fil_rev_8_21_14_0_10_38_8</name>
    <dbReference type="NCBI Taxonomy" id="1974582"/>
    <lineage>
        <taxon>Bacteria</taxon>
        <taxon>Candidatus Harrisoniibacteriota</taxon>
    </lineage>
</organism>
<evidence type="ECO:0000256" key="4">
    <source>
        <dbReference type="ARBA" id="ARBA00022692"/>
    </source>
</evidence>
<proteinExistence type="inferred from homology"/>
<reference evidence="9" key="1">
    <citation type="submission" date="2017-09" db="EMBL/GenBank/DDBJ databases">
        <title>Depth-based differentiation of microbial function through sediment-hosted aquifers and enrichment of novel symbionts in the deep terrestrial subsurface.</title>
        <authorList>
            <person name="Probst A.J."/>
            <person name="Ladd B."/>
            <person name="Jarett J.K."/>
            <person name="Geller-Mcgrath D.E."/>
            <person name="Sieber C.M.K."/>
            <person name="Emerson J.B."/>
            <person name="Anantharaman K."/>
            <person name="Thomas B.C."/>
            <person name="Malmstrom R."/>
            <person name="Stieglmeier M."/>
            <person name="Klingl A."/>
            <person name="Woyke T."/>
            <person name="Ryan C.M."/>
            <person name="Banfield J.F."/>
        </authorList>
    </citation>
    <scope>NUCLEOTIDE SEQUENCE [LARGE SCALE GENOMIC DNA]</scope>
</reference>
<feature type="transmembrane region" description="Helical" evidence="7">
    <location>
        <begin position="106"/>
        <end position="126"/>
    </location>
</feature>
<dbReference type="InterPro" id="IPR051907">
    <property type="entry name" value="DoxX-like_oxidoreductase"/>
</dbReference>
<comment type="caution">
    <text evidence="8">The sequence shown here is derived from an EMBL/GenBank/DDBJ whole genome shotgun (WGS) entry which is preliminary data.</text>
</comment>
<name>A0A2M6WKB5_9BACT</name>
<evidence type="ECO:0000256" key="2">
    <source>
        <dbReference type="ARBA" id="ARBA00006679"/>
    </source>
</evidence>
<dbReference type="PANTHER" id="PTHR33452">
    <property type="entry name" value="OXIDOREDUCTASE CATD-RELATED"/>
    <property type="match status" value="1"/>
</dbReference>
<dbReference type="EMBL" id="PFAY01000008">
    <property type="protein sequence ID" value="PIT93235.1"/>
    <property type="molecule type" value="Genomic_DNA"/>
</dbReference>
<comment type="subcellular location">
    <subcellularLocation>
        <location evidence="1">Cell membrane</location>
        <topology evidence="1">Multi-pass membrane protein</topology>
    </subcellularLocation>
</comment>
<evidence type="ECO:0000256" key="7">
    <source>
        <dbReference type="SAM" id="Phobius"/>
    </source>
</evidence>
<dbReference type="Proteomes" id="UP000229112">
    <property type="component" value="Unassembled WGS sequence"/>
</dbReference>
<dbReference type="InterPro" id="IPR032808">
    <property type="entry name" value="DoxX"/>
</dbReference>
<dbReference type="PANTHER" id="PTHR33452:SF1">
    <property type="entry name" value="INNER MEMBRANE PROTEIN YPHA-RELATED"/>
    <property type="match status" value="1"/>
</dbReference>
<sequence length="135" mass="15055">MIQDLLIFNDWAVLVLRLAVGAIFIVHGYSKIKNFKASLKWFHSEGFKPGWFWGSIVTITELVGGVFILIGFLTHFATIALAINMVVATIFNIYKKNPFVPGYELDILLLASLILLSTIGTGALSLDNFFGIYLR</sequence>
<keyword evidence="3" id="KW-1003">Cell membrane</keyword>
<evidence type="ECO:0000313" key="8">
    <source>
        <dbReference type="EMBL" id="PIT93235.1"/>
    </source>
</evidence>
<dbReference type="GO" id="GO:0005886">
    <property type="term" value="C:plasma membrane"/>
    <property type="evidence" value="ECO:0007669"/>
    <property type="project" value="UniProtKB-SubCell"/>
</dbReference>
<dbReference type="Pfam" id="PF07681">
    <property type="entry name" value="DoxX"/>
    <property type="match status" value="1"/>
</dbReference>
<gene>
    <name evidence="8" type="ORF">COU06_01065</name>
</gene>
<feature type="transmembrane region" description="Helical" evidence="7">
    <location>
        <begin position="6"/>
        <end position="29"/>
    </location>
</feature>
<feature type="transmembrane region" description="Helical" evidence="7">
    <location>
        <begin position="50"/>
        <end position="70"/>
    </location>
</feature>
<keyword evidence="4 7" id="KW-0812">Transmembrane</keyword>
<keyword evidence="6 7" id="KW-0472">Membrane</keyword>
<dbReference type="AlphaFoldDB" id="A0A2M6WKB5"/>
<evidence type="ECO:0000256" key="6">
    <source>
        <dbReference type="ARBA" id="ARBA00023136"/>
    </source>
</evidence>
<evidence type="ECO:0000313" key="9">
    <source>
        <dbReference type="Proteomes" id="UP000229112"/>
    </source>
</evidence>
<keyword evidence="5 7" id="KW-1133">Transmembrane helix</keyword>
<evidence type="ECO:0000256" key="5">
    <source>
        <dbReference type="ARBA" id="ARBA00022989"/>
    </source>
</evidence>
<evidence type="ECO:0000256" key="3">
    <source>
        <dbReference type="ARBA" id="ARBA00022475"/>
    </source>
</evidence>
<protein>
    <recommendedName>
        <fullName evidence="10">DoxX family protein</fullName>
    </recommendedName>
</protein>
<feature type="transmembrane region" description="Helical" evidence="7">
    <location>
        <begin position="76"/>
        <end position="94"/>
    </location>
</feature>
<comment type="similarity">
    <text evidence="2">Belongs to the DoxX family.</text>
</comment>
<evidence type="ECO:0008006" key="10">
    <source>
        <dbReference type="Google" id="ProtNLM"/>
    </source>
</evidence>